<dbReference type="Pfam" id="PF13857">
    <property type="entry name" value="Ank_5"/>
    <property type="match status" value="1"/>
</dbReference>
<keyword evidence="1" id="KW-0677">Repeat</keyword>
<keyword evidence="2 3" id="KW-0040">ANK repeat</keyword>
<organism evidence="4 5">
    <name type="scientific">Piromyces finnis</name>
    <dbReference type="NCBI Taxonomy" id="1754191"/>
    <lineage>
        <taxon>Eukaryota</taxon>
        <taxon>Fungi</taxon>
        <taxon>Fungi incertae sedis</taxon>
        <taxon>Chytridiomycota</taxon>
        <taxon>Chytridiomycota incertae sedis</taxon>
        <taxon>Neocallimastigomycetes</taxon>
        <taxon>Neocallimastigales</taxon>
        <taxon>Neocallimastigaceae</taxon>
        <taxon>Piromyces</taxon>
    </lineage>
</organism>
<dbReference type="PROSITE" id="PS50088">
    <property type="entry name" value="ANK_REPEAT"/>
    <property type="match status" value="4"/>
</dbReference>
<dbReference type="Pfam" id="PF12796">
    <property type="entry name" value="Ank_2"/>
    <property type="match status" value="2"/>
</dbReference>
<feature type="repeat" description="ANK" evidence="3">
    <location>
        <begin position="20"/>
        <end position="52"/>
    </location>
</feature>
<proteinExistence type="predicted"/>
<feature type="non-terminal residue" evidence="4">
    <location>
        <position position="1"/>
    </location>
</feature>
<feature type="repeat" description="ANK" evidence="3">
    <location>
        <begin position="78"/>
        <end position="110"/>
    </location>
</feature>
<accession>A0A1Y1V7Z7</accession>
<name>A0A1Y1V7Z7_9FUNG</name>
<dbReference type="OrthoDB" id="2118844at2759"/>
<dbReference type="Gene3D" id="1.25.40.20">
    <property type="entry name" value="Ankyrin repeat-containing domain"/>
    <property type="match status" value="4"/>
</dbReference>
<evidence type="ECO:0000256" key="3">
    <source>
        <dbReference type="PROSITE-ProRule" id="PRU00023"/>
    </source>
</evidence>
<protein>
    <submittedName>
        <fullName evidence="4">Ankyrin</fullName>
    </submittedName>
</protein>
<evidence type="ECO:0000256" key="2">
    <source>
        <dbReference type="ARBA" id="ARBA00023043"/>
    </source>
</evidence>
<dbReference type="SUPFAM" id="SSF48403">
    <property type="entry name" value="Ankyrin repeat"/>
    <property type="match status" value="2"/>
</dbReference>
<dbReference type="SMART" id="SM00248">
    <property type="entry name" value="ANK"/>
    <property type="match status" value="7"/>
</dbReference>
<evidence type="ECO:0000313" key="5">
    <source>
        <dbReference type="Proteomes" id="UP000193719"/>
    </source>
</evidence>
<reference evidence="4 5" key="1">
    <citation type="submission" date="2016-08" db="EMBL/GenBank/DDBJ databases">
        <title>Genomes of anaerobic fungi encode conserved fungal cellulosomes for biomass hydrolysis.</title>
        <authorList>
            <consortium name="DOE Joint Genome Institute"/>
            <person name="Haitjema C.H."/>
            <person name="Gilmore S.P."/>
            <person name="Henske J.K."/>
            <person name="Solomon K.V."/>
            <person name="De Groot R."/>
            <person name="Kuo A."/>
            <person name="Mondo S.J."/>
            <person name="Salamov A.A."/>
            <person name="Labutti K."/>
            <person name="Zhao Z."/>
            <person name="Chiniquy J."/>
            <person name="Barry K."/>
            <person name="Brewer H.M."/>
            <person name="Purvine S.O."/>
            <person name="Wright A.T."/>
            <person name="Boxma B."/>
            <person name="Van Alen T."/>
            <person name="Hackstein J.H."/>
            <person name="Baker S.E."/>
            <person name="Grigoriev I.V."/>
            <person name="O'Malley M.A."/>
        </authorList>
    </citation>
    <scope>NUCLEOTIDE SEQUENCE [LARGE SCALE GENOMIC DNA]</scope>
    <source>
        <strain evidence="5">finn</strain>
    </source>
</reference>
<dbReference type="PANTHER" id="PTHR46680">
    <property type="entry name" value="NF-KAPPA-B INHIBITOR ALPHA"/>
    <property type="match status" value="1"/>
</dbReference>
<dbReference type="AlphaFoldDB" id="A0A1Y1V7Z7"/>
<dbReference type="STRING" id="1754191.A0A1Y1V7Z7"/>
<dbReference type="PRINTS" id="PR01415">
    <property type="entry name" value="ANKYRIN"/>
</dbReference>
<sequence length="303" mass="34747">NILKRLITRNNESINIRDDKGNTLLHIACQRGDKDMVKCLIDNGANIFIQNNNDDTPVALAEKNDDKKKININAQNNKGLTLLHYAWEQGNEKIVKYLIEKGADTSIKSNNRSTSLHWACKSKSDNINLVKYLIEEKGLDIKIKDKYEKIPFHYACYKGNENIVKYLIKKGANPRAKNSYGRISLHFACGAEKENINLVKYLIEVIGLDINAQNKNRDDKGNTLLHIACQRGDKDMVKYLIDNGANIFIQNNNNDTPMTLAKKNGDKNIVNLLNTENEYSLFFYEAIKKMNIRDYLQKKKKNH</sequence>
<feature type="repeat" description="ANK" evidence="3">
    <location>
        <begin position="220"/>
        <end position="252"/>
    </location>
</feature>
<dbReference type="GO" id="GO:0051059">
    <property type="term" value="F:NF-kappaB binding"/>
    <property type="evidence" value="ECO:0007669"/>
    <property type="project" value="TreeGrafter"/>
</dbReference>
<dbReference type="PROSITE" id="PS50297">
    <property type="entry name" value="ANK_REP_REGION"/>
    <property type="match status" value="4"/>
</dbReference>
<dbReference type="InterPro" id="IPR036770">
    <property type="entry name" value="Ankyrin_rpt-contain_sf"/>
</dbReference>
<dbReference type="Proteomes" id="UP000193719">
    <property type="component" value="Unassembled WGS sequence"/>
</dbReference>
<evidence type="ECO:0000313" key="4">
    <source>
        <dbReference type="EMBL" id="ORX49588.1"/>
    </source>
</evidence>
<dbReference type="PANTHER" id="PTHR46680:SF3">
    <property type="entry name" value="NF-KAPPA-B INHIBITOR CACTUS"/>
    <property type="match status" value="1"/>
</dbReference>
<dbReference type="GO" id="GO:0071356">
    <property type="term" value="P:cellular response to tumor necrosis factor"/>
    <property type="evidence" value="ECO:0007669"/>
    <property type="project" value="TreeGrafter"/>
</dbReference>
<dbReference type="EMBL" id="MCFH01000023">
    <property type="protein sequence ID" value="ORX49588.1"/>
    <property type="molecule type" value="Genomic_DNA"/>
</dbReference>
<evidence type="ECO:0000256" key="1">
    <source>
        <dbReference type="ARBA" id="ARBA00022737"/>
    </source>
</evidence>
<dbReference type="Pfam" id="PF13637">
    <property type="entry name" value="Ank_4"/>
    <property type="match status" value="1"/>
</dbReference>
<keyword evidence="5" id="KW-1185">Reference proteome</keyword>
<gene>
    <name evidence="4" type="ORF">BCR36DRAFT_291704</name>
</gene>
<feature type="repeat" description="ANK" evidence="3">
    <location>
        <begin position="147"/>
        <end position="179"/>
    </location>
</feature>
<dbReference type="GO" id="GO:0005829">
    <property type="term" value="C:cytosol"/>
    <property type="evidence" value="ECO:0007669"/>
    <property type="project" value="TreeGrafter"/>
</dbReference>
<reference evidence="4 5" key="2">
    <citation type="submission" date="2016-08" db="EMBL/GenBank/DDBJ databases">
        <title>Pervasive Adenine N6-methylation of Active Genes in Fungi.</title>
        <authorList>
            <consortium name="DOE Joint Genome Institute"/>
            <person name="Mondo S.J."/>
            <person name="Dannebaum R.O."/>
            <person name="Kuo R.C."/>
            <person name="Labutti K."/>
            <person name="Haridas S."/>
            <person name="Kuo A."/>
            <person name="Salamov A."/>
            <person name="Ahrendt S.R."/>
            <person name="Lipzen A."/>
            <person name="Sullivan W."/>
            <person name="Andreopoulos W.B."/>
            <person name="Clum A."/>
            <person name="Lindquist E."/>
            <person name="Daum C."/>
            <person name="Ramamoorthy G.K."/>
            <person name="Gryganskyi A."/>
            <person name="Culley D."/>
            <person name="Magnuson J.K."/>
            <person name="James T.Y."/>
            <person name="O'Malley M.A."/>
            <person name="Stajich J.E."/>
            <person name="Spatafora J.W."/>
            <person name="Visel A."/>
            <person name="Grigoriev I.V."/>
        </authorList>
    </citation>
    <scope>NUCLEOTIDE SEQUENCE [LARGE SCALE GENOMIC DNA]</scope>
    <source>
        <strain evidence="5">finn</strain>
    </source>
</reference>
<comment type="caution">
    <text evidence="4">The sequence shown here is derived from an EMBL/GenBank/DDBJ whole genome shotgun (WGS) entry which is preliminary data.</text>
</comment>
<dbReference type="InterPro" id="IPR002110">
    <property type="entry name" value="Ankyrin_rpt"/>
</dbReference>
<dbReference type="InterPro" id="IPR051070">
    <property type="entry name" value="NF-kappa-B_inhibitor"/>
</dbReference>